<protein>
    <recommendedName>
        <fullName evidence="4">DUF4439 domain-containing protein</fullName>
    </recommendedName>
</protein>
<dbReference type="EMBL" id="CP060713">
    <property type="protein sequence ID" value="QNN52202.1"/>
    <property type="molecule type" value="Genomic_DNA"/>
</dbReference>
<proteinExistence type="predicted"/>
<organism evidence="2 3">
    <name type="scientific">Nocardioides mesophilus</name>
    <dbReference type="NCBI Taxonomy" id="433659"/>
    <lineage>
        <taxon>Bacteria</taxon>
        <taxon>Bacillati</taxon>
        <taxon>Actinomycetota</taxon>
        <taxon>Actinomycetes</taxon>
        <taxon>Propionibacteriales</taxon>
        <taxon>Nocardioidaceae</taxon>
        <taxon>Nocardioides</taxon>
    </lineage>
</organism>
<dbReference type="Proteomes" id="UP000515947">
    <property type="component" value="Chromosome"/>
</dbReference>
<dbReference type="PROSITE" id="PS51257">
    <property type="entry name" value="PROKAR_LIPOPROTEIN"/>
    <property type="match status" value="1"/>
</dbReference>
<dbReference type="AlphaFoldDB" id="A0A7G9R9C7"/>
<dbReference type="KEGG" id="nmes:H9L09_17150"/>
<dbReference type="InterPro" id="IPR006311">
    <property type="entry name" value="TAT_signal"/>
</dbReference>
<name>A0A7G9R9C7_9ACTN</name>
<gene>
    <name evidence="2" type="ORF">H9L09_17150</name>
</gene>
<reference evidence="2 3" key="1">
    <citation type="submission" date="2020-08" db="EMBL/GenBank/DDBJ databases">
        <title>Genome sequence of Nocardioides mesophilus KACC 16243T.</title>
        <authorList>
            <person name="Hyun D.-W."/>
            <person name="Bae J.-W."/>
        </authorList>
    </citation>
    <scope>NUCLEOTIDE SEQUENCE [LARGE SCALE GENOMIC DNA]</scope>
    <source>
        <strain evidence="2 3">KACC 16243</strain>
    </source>
</reference>
<dbReference type="PROSITE" id="PS51318">
    <property type="entry name" value="TAT"/>
    <property type="match status" value="1"/>
</dbReference>
<keyword evidence="3" id="KW-1185">Reference proteome</keyword>
<feature type="compositionally biased region" description="Pro residues" evidence="1">
    <location>
        <begin position="139"/>
        <end position="154"/>
    </location>
</feature>
<evidence type="ECO:0000256" key="1">
    <source>
        <dbReference type="SAM" id="MobiDB-lite"/>
    </source>
</evidence>
<sequence>MPARPVRPERLLLTRRTGLLAAGAVVGAGVAGCSPYNGRPERRAGRLSPRPTPEPGADPDVELAADVLAVEQRMLERIDATAAAFPALAAQLDAVRRIHAAHVELLEQATPPAANSSPATEPTSPTAPTAPSGTSSPSSQPPSPGSSPGSPGPDTPVRVPPERSRAVLAVARAEEELSTAEKRGAFAAESGVFARVLASMAAAAAQQAVLLHGPVPGSGR</sequence>
<dbReference type="RefSeq" id="WP_187578044.1">
    <property type="nucleotide sequence ID" value="NZ_CP060713.1"/>
</dbReference>
<accession>A0A7G9R9C7</accession>
<evidence type="ECO:0008006" key="4">
    <source>
        <dbReference type="Google" id="ProtNLM"/>
    </source>
</evidence>
<feature type="region of interest" description="Disordered" evidence="1">
    <location>
        <begin position="32"/>
        <end position="60"/>
    </location>
</feature>
<evidence type="ECO:0000313" key="2">
    <source>
        <dbReference type="EMBL" id="QNN52202.1"/>
    </source>
</evidence>
<feature type="compositionally biased region" description="Low complexity" evidence="1">
    <location>
        <begin position="109"/>
        <end position="138"/>
    </location>
</feature>
<feature type="region of interest" description="Disordered" evidence="1">
    <location>
        <begin position="108"/>
        <end position="166"/>
    </location>
</feature>
<evidence type="ECO:0000313" key="3">
    <source>
        <dbReference type="Proteomes" id="UP000515947"/>
    </source>
</evidence>